<organism evidence="8 9">
    <name type="scientific">Herpetosiphon geysericola</name>
    <dbReference type="NCBI Taxonomy" id="70996"/>
    <lineage>
        <taxon>Bacteria</taxon>
        <taxon>Bacillati</taxon>
        <taxon>Chloroflexota</taxon>
        <taxon>Chloroflexia</taxon>
        <taxon>Herpetosiphonales</taxon>
        <taxon>Herpetosiphonaceae</taxon>
        <taxon>Herpetosiphon</taxon>
    </lineage>
</organism>
<comment type="function">
    <text evidence="6">One of the early assembly proteins it binds 23S rRNA. One of the proteins that surrounds the polypeptide exit tunnel on the outside of the ribosome. Forms the main docking site for trigger factor binding to the ribosome.</text>
</comment>
<dbReference type="InterPro" id="IPR013025">
    <property type="entry name" value="Ribosomal_uL23-like"/>
</dbReference>
<dbReference type="InterPro" id="IPR012677">
    <property type="entry name" value="Nucleotide-bd_a/b_plait_sf"/>
</dbReference>
<dbReference type="Gene3D" id="3.30.70.330">
    <property type="match status" value="1"/>
</dbReference>
<dbReference type="NCBIfam" id="NF004366">
    <property type="entry name" value="PRK05738.3-2"/>
    <property type="match status" value="1"/>
</dbReference>
<evidence type="ECO:0000313" key="8">
    <source>
        <dbReference type="EMBL" id="KPL85530.1"/>
    </source>
</evidence>
<dbReference type="InterPro" id="IPR012678">
    <property type="entry name" value="Ribosomal_uL23/eL15/eS24_sf"/>
</dbReference>
<dbReference type="GO" id="GO:1990904">
    <property type="term" value="C:ribonucleoprotein complex"/>
    <property type="evidence" value="ECO:0007669"/>
    <property type="project" value="UniProtKB-KW"/>
</dbReference>
<dbReference type="NCBIfam" id="NF004363">
    <property type="entry name" value="PRK05738.2-4"/>
    <property type="match status" value="1"/>
</dbReference>
<dbReference type="STRING" id="70996.SE18_18110"/>
<keyword evidence="2 6" id="KW-0699">rRNA-binding</keyword>
<dbReference type="PATRIC" id="fig|70996.4.peg.498"/>
<accession>A0A0N8GR52</accession>
<dbReference type="GO" id="GO:0006412">
    <property type="term" value="P:translation"/>
    <property type="evidence" value="ECO:0007669"/>
    <property type="project" value="UniProtKB-UniRule"/>
</dbReference>
<dbReference type="SUPFAM" id="SSF54189">
    <property type="entry name" value="Ribosomal proteins S24e, L23 and L15e"/>
    <property type="match status" value="1"/>
</dbReference>
<dbReference type="RefSeq" id="WP_012192435.1">
    <property type="nucleotide sequence ID" value="NZ_LGKP01000025.1"/>
</dbReference>
<dbReference type="PROSITE" id="PS00050">
    <property type="entry name" value="RIBOSOMAL_L23"/>
    <property type="match status" value="1"/>
</dbReference>
<dbReference type="FunFam" id="3.30.70.330:FF:000001">
    <property type="entry name" value="50S ribosomal protein L23"/>
    <property type="match status" value="1"/>
</dbReference>
<dbReference type="HAMAP" id="MF_01369_B">
    <property type="entry name" value="Ribosomal_uL23_B"/>
    <property type="match status" value="1"/>
</dbReference>
<dbReference type="PANTHER" id="PTHR11620">
    <property type="entry name" value="60S RIBOSOMAL PROTEIN L23A"/>
    <property type="match status" value="1"/>
</dbReference>
<comment type="subunit">
    <text evidence="6">Part of the 50S ribosomal subunit. Contacts protein L29, and trigger factor when it is bound to the ribosome.</text>
</comment>
<evidence type="ECO:0000256" key="1">
    <source>
        <dbReference type="ARBA" id="ARBA00006700"/>
    </source>
</evidence>
<dbReference type="GO" id="GO:0019843">
    <property type="term" value="F:rRNA binding"/>
    <property type="evidence" value="ECO:0007669"/>
    <property type="project" value="UniProtKB-UniRule"/>
</dbReference>
<dbReference type="EMBL" id="LGKP01000025">
    <property type="protein sequence ID" value="KPL85530.1"/>
    <property type="molecule type" value="Genomic_DNA"/>
</dbReference>
<dbReference type="GO" id="GO:0003735">
    <property type="term" value="F:structural constituent of ribosome"/>
    <property type="evidence" value="ECO:0007669"/>
    <property type="project" value="InterPro"/>
</dbReference>
<dbReference type="GO" id="GO:0005840">
    <property type="term" value="C:ribosome"/>
    <property type="evidence" value="ECO:0007669"/>
    <property type="project" value="UniProtKB-KW"/>
</dbReference>
<dbReference type="Pfam" id="PF00276">
    <property type="entry name" value="Ribosomal_L23"/>
    <property type="match status" value="1"/>
</dbReference>
<comment type="caution">
    <text evidence="8">The sequence shown here is derived from an EMBL/GenBank/DDBJ whole genome shotgun (WGS) entry which is preliminary data.</text>
</comment>
<comment type="similarity">
    <text evidence="1 6 7">Belongs to the universal ribosomal protein uL23 family.</text>
</comment>
<evidence type="ECO:0000256" key="2">
    <source>
        <dbReference type="ARBA" id="ARBA00022730"/>
    </source>
</evidence>
<sequence length="98" mass="11117">MNAHDIIIRPVITEKNTALMEEGKYTFEVAQEANKPMIKAAVQQIFNVNVKAVNTMNVKGKLKVRRTRNGQQSGYSRSWKKAIVTLAPGERIEIFEDL</sequence>
<keyword evidence="5 6" id="KW-0687">Ribonucleoprotein</keyword>
<protein>
    <recommendedName>
        <fullName evidence="6">Large ribosomal subunit protein uL23</fullName>
    </recommendedName>
</protein>
<evidence type="ECO:0000256" key="5">
    <source>
        <dbReference type="ARBA" id="ARBA00023274"/>
    </source>
</evidence>
<proteinExistence type="inferred from homology"/>
<dbReference type="InterPro" id="IPR001014">
    <property type="entry name" value="Ribosomal_uL23_CS"/>
</dbReference>
<evidence type="ECO:0000256" key="3">
    <source>
        <dbReference type="ARBA" id="ARBA00022884"/>
    </source>
</evidence>
<dbReference type="SMR" id="A0A0N8GR52"/>
<dbReference type="AlphaFoldDB" id="A0A0N8GR52"/>
<gene>
    <name evidence="6" type="primary">rplW</name>
    <name evidence="8" type="ORF">SE18_18110</name>
</gene>
<reference evidence="8 9" key="1">
    <citation type="submission" date="2015-07" db="EMBL/GenBank/DDBJ databases">
        <title>Whole genome sequence of Herpetosiphon geysericola DSM 7119.</title>
        <authorList>
            <person name="Hemp J."/>
            <person name="Ward L.M."/>
            <person name="Pace L.A."/>
            <person name="Fischer W.W."/>
        </authorList>
    </citation>
    <scope>NUCLEOTIDE SEQUENCE [LARGE SCALE GENOMIC DNA]</scope>
    <source>
        <strain evidence="8 9">DSM 7119</strain>
    </source>
</reference>
<keyword evidence="3 6" id="KW-0694">RNA-binding</keyword>
<keyword evidence="4 6" id="KW-0689">Ribosomal protein</keyword>
<keyword evidence="9" id="KW-1185">Reference proteome</keyword>
<name>A0A0N8GR52_9CHLR</name>
<evidence type="ECO:0000256" key="6">
    <source>
        <dbReference type="HAMAP-Rule" id="MF_01369"/>
    </source>
</evidence>
<evidence type="ECO:0000256" key="7">
    <source>
        <dbReference type="RuleBase" id="RU003934"/>
    </source>
</evidence>
<dbReference type="Proteomes" id="UP000050277">
    <property type="component" value="Unassembled WGS sequence"/>
</dbReference>
<dbReference type="OrthoDB" id="9793353at2"/>
<evidence type="ECO:0000256" key="4">
    <source>
        <dbReference type="ARBA" id="ARBA00022980"/>
    </source>
</evidence>
<evidence type="ECO:0000313" key="9">
    <source>
        <dbReference type="Proteomes" id="UP000050277"/>
    </source>
</evidence>